<proteinExistence type="predicted"/>
<dbReference type="PROSITE" id="PS50231">
    <property type="entry name" value="RICIN_B_LECTIN"/>
    <property type="match status" value="1"/>
</dbReference>
<dbReference type="InterPro" id="IPR035992">
    <property type="entry name" value="Ricin_B-like_lectins"/>
</dbReference>
<dbReference type="SUPFAM" id="SSF50370">
    <property type="entry name" value="Ricin B-like lectins"/>
    <property type="match status" value="1"/>
</dbReference>
<dbReference type="Pfam" id="PF00652">
    <property type="entry name" value="Ricin_B_lectin"/>
    <property type="match status" value="1"/>
</dbReference>
<gene>
    <name evidence="3" type="ORF">VIBNISOn1_520007</name>
</gene>
<evidence type="ECO:0000259" key="2">
    <source>
        <dbReference type="Pfam" id="PF00652"/>
    </source>
</evidence>
<dbReference type="RefSeq" id="WP_022612902.1">
    <property type="nucleotide sequence ID" value="NZ_LK391965.1"/>
</dbReference>
<feature type="domain" description="Ricin B lectin" evidence="2">
    <location>
        <begin position="244"/>
        <end position="343"/>
    </location>
</feature>
<keyword evidence="1" id="KW-0732">Signal</keyword>
<feature type="chain" id="PRO_5043405137" evidence="1">
    <location>
        <begin position="21"/>
        <end position="365"/>
    </location>
</feature>
<evidence type="ECO:0000313" key="3">
    <source>
        <dbReference type="EMBL" id="CCO48418.1"/>
    </source>
</evidence>
<dbReference type="Proteomes" id="UP000018211">
    <property type="component" value="Unassembled WGS sequence"/>
</dbReference>
<dbReference type="Pfam" id="PF11958">
    <property type="entry name" value="DUF3472"/>
    <property type="match status" value="1"/>
</dbReference>
<evidence type="ECO:0000313" key="4">
    <source>
        <dbReference type="Proteomes" id="UP000018211"/>
    </source>
</evidence>
<protein>
    <submittedName>
        <fullName evidence="3">Ricin-type beta-trefoil protein</fullName>
    </submittedName>
</protein>
<evidence type="ECO:0000256" key="1">
    <source>
        <dbReference type="SAM" id="SignalP"/>
    </source>
</evidence>
<comment type="caution">
    <text evidence="3">The sequence shown here is derived from an EMBL/GenBank/DDBJ whole genome shotgun (WGS) entry which is preliminary data.</text>
</comment>
<feature type="signal peptide" evidence="1">
    <location>
        <begin position="1"/>
        <end position="20"/>
    </location>
</feature>
<dbReference type="InterPro" id="IPR000772">
    <property type="entry name" value="Ricin_B_lectin"/>
</dbReference>
<dbReference type="InterPro" id="IPR021862">
    <property type="entry name" value="DUF3472"/>
</dbReference>
<accession>A0AAV2VVB3</accession>
<sequence length="365" mass="40418">MKKCLIPVLFMSLIPSVTHAVVAGGMVSYGHHFSAAGNQLEYEYNILDDGDSNSNYYWATQFWFKNGNGGYAGLQRGNGKRINFSIWDVTEWDNNSAAYCRSFDHEGDGVQCSYQYDWVEGENYKFDLTKEGRSVSLSVTAISTGVVTEVATIFVPESWGNIKNNINTFVEEYSQGAGQLPSCNAMANTSSKIESVKMDGRAAIFATTKQYGNCGSYADSLCTNDGTCYSKTGEDYVKFDSTEMKLINKSTGYCVDNLAGSGVIGFWTCDSNQNSNQNFTYDKGSSLLKLSDYGHAKCITLADDGFIKTTSCANSSQWWYEPVHQNLIEADKNVCIGPTELQAGYRLKEQACLPNDDQSFRFEKK</sequence>
<dbReference type="Gene3D" id="2.80.10.50">
    <property type="match status" value="1"/>
</dbReference>
<reference evidence="3 4" key="1">
    <citation type="journal article" date="2013" name="ISME J.">
        <title>Comparative genomics of pathogenic lineages of Vibrio nigripulchritudo identifies virulence-associated traits.</title>
        <authorList>
            <person name="Goudenege D."/>
            <person name="Labreuche Y."/>
            <person name="Krin E."/>
            <person name="Ansquer D."/>
            <person name="Mangenot S."/>
            <person name="Calteau A."/>
            <person name="Medigue C."/>
            <person name="Mazel D."/>
            <person name="Polz M.F."/>
            <person name="Le Roux F."/>
        </authorList>
    </citation>
    <scope>NUCLEOTIDE SEQUENCE [LARGE SCALE GENOMIC DNA]</scope>
    <source>
        <strain evidence="3 4">SOn1</strain>
    </source>
</reference>
<dbReference type="EMBL" id="CAOF01000145">
    <property type="protein sequence ID" value="CCO48418.1"/>
    <property type="molecule type" value="Genomic_DNA"/>
</dbReference>
<name>A0AAV2VVB3_9VIBR</name>
<organism evidence="3 4">
    <name type="scientific">Vibrio nigripulchritudo SOn1</name>
    <dbReference type="NCBI Taxonomy" id="1238450"/>
    <lineage>
        <taxon>Bacteria</taxon>
        <taxon>Pseudomonadati</taxon>
        <taxon>Pseudomonadota</taxon>
        <taxon>Gammaproteobacteria</taxon>
        <taxon>Vibrionales</taxon>
        <taxon>Vibrionaceae</taxon>
        <taxon>Vibrio</taxon>
    </lineage>
</organism>
<dbReference type="AlphaFoldDB" id="A0AAV2VVB3"/>